<dbReference type="PROSITE" id="PS51746">
    <property type="entry name" value="PPM_2"/>
    <property type="match status" value="1"/>
</dbReference>
<dbReference type="Proteomes" id="UP001383192">
    <property type="component" value="Unassembled WGS sequence"/>
</dbReference>
<dbReference type="AlphaFoldDB" id="A0AAW0E7I9"/>
<evidence type="ECO:0000256" key="2">
    <source>
        <dbReference type="ARBA" id="ARBA00022801"/>
    </source>
</evidence>
<dbReference type="EMBL" id="JAYKXP010000004">
    <property type="protein sequence ID" value="KAK7059174.1"/>
    <property type="molecule type" value="Genomic_DNA"/>
</dbReference>
<dbReference type="PANTHER" id="PTHR13832">
    <property type="entry name" value="PROTEIN PHOSPHATASE 2C"/>
    <property type="match status" value="1"/>
</dbReference>
<evidence type="ECO:0000259" key="5">
    <source>
        <dbReference type="PROSITE" id="PS51746"/>
    </source>
</evidence>
<evidence type="ECO:0000256" key="4">
    <source>
        <dbReference type="RuleBase" id="RU003465"/>
    </source>
</evidence>
<evidence type="ECO:0000313" key="7">
    <source>
        <dbReference type="Proteomes" id="UP001383192"/>
    </source>
</evidence>
<evidence type="ECO:0000256" key="3">
    <source>
        <dbReference type="ARBA" id="ARBA00022912"/>
    </source>
</evidence>
<name>A0AAW0E7I9_9AGAR</name>
<dbReference type="Pfam" id="PF00481">
    <property type="entry name" value="PP2C"/>
    <property type="match status" value="1"/>
</dbReference>
<evidence type="ECO:0000313" key="6">
    <source>
        <dbReference type="EMBL" id="KAK7059174.1"/>
    </source>
</evidence>
<comment type="caution">
    <text evidence="6">The sequence shown here is derived from an EMBL/GenBank/DDBJ whole genome shotgun (WGS) entry which is preliminary data.</text>
</comment>
<proteinExistence type="inferred from homology"/>
<dbReference type="PROSITE" id="PS01032">
    <property type="entry name" value="PPM_1"/>
    <property type="match status" value="1"/>
</dbReference>
<organism evidence="6 7">
    <name type="scientific">Paramarasmius palmivorus</name>
    <dbReference type="NCBI Taxonomy" id="297713"/>
    <lineage>
        <taxon>Eukaryota</taxon>
        <taxon>Fungi</taxon>
        <taxon>Dikarya</taxon>
        <taxon>Basidiomycota</taxon>
        <taxon>Agaricomycotina</taxon>
        <taxon>Agaricomycetes</taxon>
        <taxon>Agaricomycetidae</taxon>
        <taxon>Agaricales</taxon>
        <taxon>Marasmiineae</taxon>
        <taxon>Marasmiaceae</taxon>
        <taxon>Paramarasmius</taxon>
    </lineage>
</organism>
<dbReference type="GO" id="GO:0004722">
    <property type="term" value="F:protein serine/threonine phosphatase activity"/>
    <property type="evidence" value="ECO:0007669"/>
    <property type="project" value="InterPro"/>
</dbReference>
<reference evidence="6 7" key="1">
    <citation type="submission" date="2024-01" db="EMBL/GenBank/DDBJ databases">
        <title>A draft genome for a cacao thread blight-causing isolate of Paramarasmius palmivorus.</title>
        <authorList>
            <person name="Baruah I.K."/>
            <person name="Bukari Y."/>
            <person name="Amoako-Attah I."/>
            <person name="Meinhardt L.W."/>
            <person name="Bailey B.A."/>
            <person name="Cohen S.P."/>
        </authorList>
    </citation>
    <scope>NUCLEOTIDE SEQUENCE [LARGE SCALE GENOMIC DNA]</scope>
    <source>
        <strain evidence="6 7">GH-12</strain>
    </source>
</reference>
<dbReference type="SUPFAM" id="SSF81606">
    <property type="entry name" value="PP2C-like"/>
    <property type="match status" value="1"/>
</dbReference>
<dbReference type="InterPro" id="IPR036457">
    <property type="entry name" value="PPM-type-like_dom_sf"/>
</dbReference>
<dbReference type="CDD" id="cd00143">
    <property type="entry name" value="PP2Cc"/>
    <property type="match status" value="1"/>
</dbReference>
<dbReference type="InterPro" id="IPR001932">
    <property type="entry name" value="PPM-type_phosphatase-like_dom"/>
</dbReference>
<dbReference type="InterPro" id="IPR015655">
    <property type="entry name" value="PP2C"/>
</dbReference>
<keyword evidence="1" id="KW-0479">Metal-binding</keyword>
<protein>
    <recommendedName>
        <fullName evidence="5">PPM-type phosphatase domain-containing protein</fullName>
    </recommendedName>
</protein>
<sequence length="353" mass="39375">MSTQDWKPPKGTLIHLSSERFDSGIIKRLDAVQFQPTDRPIEDRFSVSIGTEDGNTVVIMGVYDGHGGSETAEYIAQELPPRIATSLGPTPAKDEMAVIVEQFQTLDREIQTTFRKSFGFTRSMPFKNQIINHLLSQESYRLNALRAKAGSAALIARINAKAIQLANVGDCRAVMTTRHPDTTDISADQLTNDHNTHNPEEVSRLRIEHPGEEDTVIMQNRVLGRLGTTRSFGDVYYKEPDTWFAREVMGHSSLTPKHGLSWKAQSNVLFGYYRSPPYLTATPEMSEIPLVSGSILVLASDGLWGLVENRWVATNIWRGVDEGHENLGLFLLQKLHDEGHNPGDDVTLLVIQL</sequence>
<accession>A0AAW0E7I9</accession>
<comment type="similarity">
    <text evidence="4">Belongs to the PP2C family.</text>
</comment>
<dbReference type="GO" id="GO:0046872">
    <property type="term" value="F:metal ion binding"/>
    <property type="evidence" value="ECO:0007669"/>
    <property type="project" value="UniProtKB-KW"/>
</dbReference>
<gene>
    <name evidence="6" type="ORF">VNI00_001801</name>
</gene>
<keyword evidence="7" id="KW-1185">Reference proteome</keyword>
<dbReference type="SMART" id="SM00332">
    <property type="entry name" value="PP2Cc"/>
    <property type="match status" value="1"/>
</dbReference>
<keyword evidence="2 4" id="KW-0378">Hydrolase</keyword>
<dbReference type="InterPro" id="IPR000222">
    <property type="entry name" value="PP2C_BS"/>
</dbReference>
<keyword evidence="3 4" id="KW-0904">Protein phosphatase</keyword>
<dbReference type="Gene3D" id="3.60.40.10">
    <property type="entry name" value="PPM-type phosphatase domain"/>
    <property type="match status" value="1"/>
</dbReference>
<evidence type="ECO:0000256" key="1">
    <source>
        <dbReference type="ARBA" id="ARBA00022723"/>
    </source>
</evidence>
<feature type="domain" description="PPM-type phosphatase" evidence="5">
    <location>
        <begin position="26"/>
        <end position="353"/>
    </location>
</feature>
<dbReference type="PANTHER" id="PTHR13832:SF827">
    <property type="entry name" value="PROTEIN PHOSPHATASE 1L"/>
    <property type="match status" value="1"/>
</dbReference>